<feature type="compositionally biased region" description="Low complexity" evidence="10">
    <location>
        <begin position="143"/>
        <end position="156"/>
    </location>
</feature>
<dbReference type="PANTHER" id="PTHR33446">
    <property type="entry name" value="PROTEIN TONB-RELATED"/>
    <property type="match status" value="1"/>
</dbReference>
<evidence type="ECO:0000256" key="10">
    <source>
        <dbReference type="SAM" id="MobiDB-lite"/>
    </source>
</evidence>
<keyword evidence="9" id="KW-0472">Membrane</keyword>
<dbReference type="InterPro" id="IPR006260">
    <property type="entry name" value="TonB/TolA_C"/>
</dbReference>
<comment type="subcellular location">
    <subcellularLocation>
        <location evidence="1">Cell inner membrane</location>
        <topology evidence="1">Single-pass membrane protein</topology>
        <orientation evidence="1">Periplasmic side</orientation>
    </subcellularLocation>
</comment>
<feature type="compositionally biased region" description="Basic and acidic residues" evidence="10">
    <location>
        <begin position="126"/>
        <end position="141"/>
    </location>
</feature>
<dbReference type="Proteomes" id="UP001521181">
    <property type="component" value="Unassembled WGS sequence"/>
</dbReference>
<keyword evidence="13" id="KW-1185">Reference proteome</keyword>
<dbReference type="Pfam" id="PF03544">
    <property type="entry name" value="TonB_C"/>
    <property type="match status" value="1"/>
</dbReference>
<evidence type="ECO:0000256" key="4">
    <source>
        <dbReference type="ARBA" id="ARBA00022475"/>
    </source>
</evidence>
<comment type="similarity">
    <text evidence="2">Belongs to the TonB family.</text>
</comment>
<evidence type="ECO:0000256" key="3">
    <source>
        <dbReference type="ARBA" id="ARBA00022448"/>
    </source>
</evidence>
<name>A0ABS8YWN8_9RHOB</name>
<evidence type="ECO:0000259" key="11">
    <source>
        <dbReference type="PROSITE" id="PS52015"/>
    </source>
</evidence>
<organism evidence="12 13">
    <name type="scientific">Rhodobacter flavimaris</name>
    <dbReference type="NCBI Taxonomy" id="2907145"/>
    <lineage>
        <taxon>Bacteria</taxon>
        <taxon>Pseudomonadati</taxon>
        <taxon>Pseudomonadota</taxon>
        <taxon>Alphaproteobacteria</taxon>
        <taxon>Rhodobacterales</taxon>
        <taxon>Rhodobacter group</taxon>
        <taxon>Rhodobacter</taxon>
    </lineage>
</organism>
<gene>
    <name evidence="12" type="ORF">LZA78_08645</name>
</gene>
<dbReference type="NCBIfam" id="TIGR01352">
    <property type="entry name" value="tonB_Cterm"/>
    <property type="match status" value="1"/>
</dbReference>
<evidence type="ECO:0000256" key="2">
    <source>
        <dbReference type="ARBA" id="ARBA00006555"/>
    </source>
</evidence>
<feature type="region of interest" description="Disordered" evidence="10">
    <location>
        <begin position="69"/>
        <end position="95"/>
    </location>
</feature>
<reference evidence="12 13" key="1">
    <citation type="submission" date="2021-12" db="EMBL/GenBank/DDBJ databases">
        <title>Sinirhodobacter sp. WL0062 is a bacterium isolated from seawater.</title>
        <authorList>
            <person name="Wang L."/>
            <person name="He W."/>
            <person name="Zhang D.-F."/>
        </authorList>
    </citation>
    <scope>NUCLEOTIDE SEQUENCE [LARGE SCALE GENOMIC DNA]</scope>
    <source>
        <strain evidence="12 13">WL0062</strain>
    </source>
</reference>
<dbReference type="InterPro" id="IPR037682">
    <property type="entry name" value="TonB_C"/>
</dbReference>
<keyword evidence="5" id="KW-0997">Cell inner membrane</keyword>
<dbReference type="EMBL" id="JAJUOS010000005">
    <property type="protein sequence ID" value="MCE5973545.1"/>
    <property type="molecule type" value="Genomic_DNA"/>
</dbReference>
<dbReference type="InterPro" id="IPR051045">
    <property type="entry name" value="TonB-dependent_transducer"/>
</dbReference>
<keyword evidence="7" id="KW-0653">Protein transport</keyword>
<dbReference type="RefSeq" id="WP_233676529.1">
    <property type="nucleotide sequence ID" value="NZ_JAJUOS010000005.1"/>
</dbReference>
<feature type="region of interest" description="Disordered" evidence="10">
    <location>
        <begin position="117"/>
        <end position="170"/>
    </location>
</feature>
<keyword evidence="4" id="KW-1003">Cell membrane</keyword>
<dbReference type="PANTHER" id="PTHR33446:SF2">
    <property type="entry name" value="PROTEIN TONB"/>
    <property type="match status" value="1"/>
</dbReference>
<protein>
    <submittedName>
        <fullName evidence="12">Energy transducer TonB</fullName>
    </submittedName>
</protein>
<dbReference type="Gene3D" id="3.30.1150.10">
    <property type="match status" value="1"/>
</dbReference>
<dbReference type="PROSITE" id="PS52015">
    <property type="entry name" value="TONB_CTD"/>
    <property type="match status" value="1"/>
</dbReference>
<keyword evidence="8" id="KW-1133">Transmembrane helix</keyword>
<feature type="compositionally biased region" description="Basic and acidic residues" evidence="10">
    <location>
        <begin position="85"/>
        <end position="95"/>
    </location>
</feature>
<evidence type="ECO:0000256" key="1">
    <source>
        <dbReference type="ARBA" id="ARBA00004383"/>
    </source>
</evidence>
<evidence type="ECO:0000256" key="7">
    <source>
        <dbReference type="ARBA" id="ARBA00022927"/>
    </source>
</evidence>
<evidence type="ECO:0000256" key="6">
    <source>
        <dbReference type="ARBA" id="ARBA00022692"/>
    </source>
</evidence>
<proteinExistence type="inferred from homology"/>
<sequence length="272" mass="28937">MSLVFSPRRGPALLLGAGLSLTAHLALAGIWLAQPQPLSDPALDPGLKGREFIDLAPVEMLLAAPETDLAEGDPAQDSQAALDSPAERELAKATDDPLLAQIPIAVEDPELQFRIANPLEDDQSDTDAKETPTEVQREHVETPAAASQAAAPRPSAGQDAQSGATDTEIGLNDDEKAQIADWQKDLVLALARAKTYPSAARKARAEGKVTISFTLDRYGRVQARAVSESSGWPVLDRAALALIDEFDRLPAPPAAMGSGPFEMRFPIAYAFK</sequence>
<evidence type="ECO:0000256" key="9">
    <source>
        <dbReference type="ARBA" id="ARBA00023136"/>
    </source>
</evidence>
<accession>A0ABS8YWN8</accession>
<evidence type="ECO:0000313" key="12">
    <source>
        <dbReference type="EMBL" id="MCE5973545.1"/>
    </source>
</evidence>
<feature type="domain" description="TonB C-terminal" evidence="11">
    <location>
        <begin position="181"/>
        <end position="272"/>
    </location>
</feature>
<keyword evidence="6" id="KW-0812">Transmembrane</keyword>
<comment type="caution">
    <text evidence="12">The sequence shown here is derived from an EMBL/GenBank/DDBJ whole genome shotgun (WGS) entry which is preliminary data.</text>
</comment>
<evidence type="ECO:0000256" key="8">
    <source>
        <dbReference type="ARBA" id="ARBA00022989"/>
    </source>
</evidence>
<dbReference type="SUPFAM" id="SSF74653">
    <property type="entry name" value="TolA/TonB C-terminal domain"/>
    <property type="match status" value="1"/>
</dbReference>
<evidence type="ECO:0000313" key="13">
    <source>
        <dbReference type="Proteomes" id="UP001521181"/>
    </source>
</evidence>
<evidence type="ECO:0000256" key="5">
    <source>
        <dbReference type="ARBA" id="ARBA00022519"/>
    </source>
</evidence>
<keyword evidence="3" id="KW-0813">Transport</keyword>